<dbReference type="PATRIC" id="fig|582475.4.peg.295"/>
<dbReference type="AlphaFoldDB" id="A0A0K9FBB2"/>
<reference evidence="2" key="1">
    <citation type="submission" date="2015-07" db="EMBL/GenBank/DDBJ databases">
        <authorList>
            <consortium name="Consortium for Microbial Forensics and Genomics (microFORGE)"/>
            <person name="Knight B.M."/>
            <person name="Roberts D.P."/>
            <person name="Lin D."/>
            <person name="Hari K."/>
            <person name="Fletcher J."/>
            <person name="Melcher U."/>
            <person name="Blagden T."/>
            <person name="Winegar R.A."/>
        </authorList>
    </citation>
    <scope>NUCLEOTIDE SEQUENCE [LARGE SCALE GENOMIC DNA]</scope>
    <source>
        <strain evidence="2">DSM 23493</strain>
    </source>
</reference>
<name>A0A0K9FBB2_9BACI</name>
<organism evidence="1 2">
    <name type="scientific">Lysinibacillus xylanilyticus</name>
    <dbReference type="NCBI Taxonomy" id="582475"/>
    <lineage>
        <taxon>Bacteria</taxon>
        <taxon>Bacillati</taxon>
        <taxon>Bacillota</taxon>
        <taxon>Bacilli</taxon>
        <taxon>Bacillales</taxon>
        <taxon>Bacillaceae</taxon>
        <taxon>Lysinibacillus</taxon>
    </lineage>
</organism>
<proteinExistence type="predicted"/>
<comment type="caution">
    <text evidence="1">The sequence shown here is derived from an EMBL/GenBank/DDBJ whole genome shotgun (WGS) entry which is preliminary data.</text>
</comment>
<dbReference type="InterPro" id="IPR025850">
    <property type="entry name" value="SUKH-3"/>
</dbReference>
<evidence type="ECO:0000313" key="1">
    <source>
        <dbReference type="EMBL" id="KMY31478.1"/>
    </source>
</evidence>
<dbReference type="EMBL" id="LFXJ01000005">
    <property type="protein sequence ID" value="KMY31478.1"/>
    <property type="molecule type" value="Genomic_DNA"/>
</dbReference>
<evidence type="ECO:0000313" key="2">
    <source>
        <dbReference type="Proteomes" id="UP000037326"/>
    </source>
</evidence>
<dbReference type="Pfam" id="PF14433">
    <property type="entry name" value="SUKH-3"/>
    <property type="match status" value="1"/>
</dbReference>
<accession>A0A0K9FBB2</accession>
<dbReference type="OrthoDB" id="1918885at2"/>
<dbReference type="Proteomes" id="UP000037326">
    <property type="component" value="Unassembled WGS sequence"/>
</dbReference>
<sequence length="238" mass="26469">MDKGSGVEIHSKHLAPAVSSSTASPIYGNKYDDGRLKQSTCVWSAESEDGADLESALDVISMILVGGGVLNGEVGKRILRSTSKRSVNMEGKVKDLLFKSGGYKEREVDINEYLNFLINEEYTIFKSASDFLKEYGGLIIQFENPKRLNSYLTLSLSPIDAGNSIFREVSKRYEDYCNELFVVIGEIALMDMTWYISSGGAFYGGNDDFLIRLGDNFYQAFHNIISGVELEVITIEDE</sequence>
<gene>
    <name evidence="1" type="ORF">ACZ11_04375</name>
</gene>
<protein>
    <submittedName>
        <fullName evidence="1">Uncharacterized protein</fullName>
    </submittedName>
</protein>